<reference evidence="1" key="1">
    <citation type="journal article" date="2023" name="G3 (Bethesda)">
        <title>Whole genome assemblies of Zophobas morio and Tenebrio molitor.</title>
        <authorList>
            <person name="Kaur S."/>
            <person name="Stinson S.A."/>
            <person name="diCenzo G.C."/>
        </authorList>
    </citation>
    <scope>NUCLEOTIDE SEQUENCE</scope>
    <source>
        <strain evidence="1">QUZm001</strain>
    </source>
</reference>
<sequence>MVCFPRCCYSIRSDLASITRPSKALYSKSHRGNNVGVYKIAKTNMVLSHGTFCALGVYNINLGEIVQRGGSRGQIASLVVSRALSKHGKIATSMRRYLVND</sequence>
<dbReference type="Proteomes" id="UP001168821">
    <property type="component" value="Unassembled WGS sequence"/>
</dbReference>
<accession>A0AA38MHC6</accession>
<evidence type="ECO:0000313" key="2">
    <source>
        <dbReference type="Proteomes" id="UP001168821"/>
    </source>
</evidence>
<proteinExistence type="predicted"/>
<keyword evidence="2" id="KW-1185">Reference proteome</keyword>
<evidence type="ECO:0000313" key="1">
    <source>
        <dbReference type="EMBL" id="KAJ3656497.1"/>
    </source>
</evidence>
<dbReference type="AlphaFoldDB" id="A0AA38MHC6"/>
<protein>
    <submittedName>
        <fullName evidence="1">Uncharacterized protein</fullName>
    </submittedName>
</protein>
<dbReference type="EMBL" id="JALNTZ010000004">
    <property type="protein sequence ID" value="KAJ3656497.1"/>
    <property type="molecule type" value="Genomic_DNA"/>
</dbReference>
<name>A0AA38MHC6_9CUCU</name>
<comment type="caution">
    <text evidence="1">The sequence shown here is derived from an EMBL/GenBank/DDBJ whole genome shotgun (WGS) entry which is preliminary data.</text>
</comment>
<organism evidence="1 2">
    <name type="scientific">Zophobas morio</name>
    <dbReference type="NCBI Taxonomy" id="2755281"/>
    <lineage>
        <taxon>Eukaryota</taxon>
        <taxon>Metazoa</taxon>
        <taxon>Ecdysozoa</taxon>
        <taxon>Arthropoda</taxon>
        <taxon>Hexapoda</taxon>
        <taxon>Insecta</taxon>
        <taxon>Pterygota</taxon>
        <taxon>Neoptera</taxon>
        <taxon>Endopterygota</taxon>
        <taxon>Coleoptera</taxon>
        <taxon>Polyphaga</taxon>
        <taxon>Cucujiformia</taxon>
        <taxon>Tenebrionidae</taxon>
        <taxon>Zophobas</taxon>
    </lineage>
</organism>
<gene>
    <name evidence="1" type="ORF">Zmor_015570</name>
</gene>